<evidence type="ECO:0000313" key="4">
    <source>
        <dbReference type="Proteomes" id="UP000663848"/>
    </source>
</evidence>
<feature type="non-terminal residue" evidence="3">
    <location>
        <position position="65"/>
    </location>
</feature>
<reference evidence="3" key="1">
    <citation type="submission" date="2021-02" db="EMBL/GenBank/DDBJ databases">
        <authorList>
            <person name="Nowell W R."/>
        </authorList>
    </citation>
    <scope>NUCLEOTIDE SEQUENCE</scope>
</reference>
<dbReference type="InterPro" id="IPR040007">
    <property type="entry name" value="Tho2"/>
</dbReference>
<dbReference type="GO" id="GO:0006397">
    <property type="term" value="P:mRNA processing"/>
    <property type="evidence" value="ECO:0007669"/>
    <property type="project" value="InterPro"/>
</dbReference>
<gene>
    <name evidence="3" type="ORF">QYT958_LOCUS43498</name>
</gene>
<dbReference type="PANTHER" id="PTHR21597">
    <property type="entry name" value="THO2 PROTEIN"/>
    <property type="match status" value="1"/>
</dbReference>
<dbReference type="GO" id="GO:0003729">
    <property type="term" value="F:mRNA binding"/>
    <property type="evidence" value="ECO:0007669"/>
    <property type="project" value="TreeGrafter"/>
</dbReference>
<feature type="non-terminal residue" evidence="3">
    <location>
        <position position="1"/>
    </location>
</feature>
<evidence type="ECO:0000259" key="2">
    <source>
        <dbReference type="Pfam" id="PF11262"/>
    </source>
</evidence>
<proteinExistence type="predicted"/>
<evidence type="ECO:0000313" key="3">
    <source>
        <dbReference type="EMBL" id="CAF5074519.1"/>
    </source>
</evidence>
<sequence length="65" mass="7834">TNVMSPVLDFVKTLHPQRTWEEMTPQFYLTFWSLSMSDLQVPEIAYKRRVEELEVEMAQIDDRKE</sequence>
<dbReference type="EMBL" id="CAJOBR010061989">
    <property type="protein sequence ID" value="CAF5074519.1"/>
    <property type="molecule type" value="Genomic_DNA"/>
</dbReference>
<dbReference type="Proteomes" id="UP000663848">
    <property type="component" value="Unassembled WGS sequence"/>
</dbReference>
<comment type="subunit">
    <text evidence="1">Component of the THO subcomplex, which is composed of THOC1, THOC2, THOC3, THOC5, THOC6 and THOC7. The THO subcomplex interacts with DDX39B to form the THO-DDX39B complex which multimerizes into a 28-subunit tetrameric assembly. Component of the transcription/export (TREX) complex at least composed of ALYREF/THOC4, DDX39B, SARNP/CIP29, CHTOP and the THO subcomplex; in the complex interacts with THOC1, THOC3, THOC5, THOC7 and DDX39B. TREX seems to have a dynamic structure involving ATP-dependent remodeling. Interacts with POLDIP3 and ZC3H11A.</text>
</comment>
<dbReference type="GO" id="GO:0006406">
    <property type="term" value="P:mRNA export from nucleus"/>
    <property type="evidence" value="ECO:0007669"/>
    <property type="project" value="InterPro"/>
</dbReference>
<dbReference type="InterPro" id="IPR021418">
    <property type="entry name" value="THO_THOC2_C"/>
</dbReference>
<comment type="caution">
    <text evidence="3">The sequence shown here is derived from an EMBL/GenBank/DDBJ whole genome shotgun (WGS) entry which is preliminary data.</text>
</comment>
<dbReference type="GO" id="GO:0000445">
    <property type="term" value="C:THO complex part of transcription export complex"/>
    <property type="evidence" value="ECO:0007669"/>
    <property type="project" value="TreeGrafter"/>
</dbReference>
<dbReference type="PANTHER" id="PTHR21597:SF0">
    <property type="entry name" value="THO COMPLEX SUBUNIT 2"/>
    <property type="match status" value="1"/>
</dbReference>
<protein>
    <recommendedName>
        <fullName evidence="2">THO complex subunitTHOC2 C-terminal domain-containing protein</fullName>
    </recommendedName>
</protein>
<accession>A0A822DJ32</accession>
<organism evidence="3 4">
    <name type="scientific">Rotaria socialis</name>
    <dbReference type="NCBI Taxonomy" id="392032"/>
    <lineage>
        <taxon>Eukaryota</taxon>
        <taxon>Metazoa</taxon>
        <taxon>Spiralia</taxon>
        <taxon>Gnathifera</taxon>
        <taxon>Rotifera</taxon>
        <taxon>Eurotatoria</taxon>
        <taxon>Bdelloidea</taxon>
        <taxon>Philodinida</taxon>
        <taxon>Philodinidae</taxon>
        <taxon>Rotaria</taxon>
    </lineage>
</organism>
<dbReference type="AlphaFoldDB" id="A0A822DJ32"/>
<evidence type="ECO:0000256" key="1">
    <source>
        <dbReference type="ARBA" id="ARBA00047033"/>
    </source>
</evidence>
<feature type="domain" description="THO complex subunitTHOC2 C-terminal" evidence="2">
    <location>
        <begin position="20"/>
        <end position="63"/>
    </location>
</feature>
<dbReference type="Pfam" id="PF11262">
    <property type="entry name" value="Tho2"/>
    <property type="match status" value="1"/>
</dbReference>
<name>A0A822DJ32_9BILA</name>